<proteinExistence type="predicted"/>
<feature type="transmembrane region" description="Helical" evidence="1">
    <location>
        <begin position="54"/>
        <end position="80"/>
    </location>
</feature>
<dbReference type="STRING" id="321339.SAMN05444340_12341"/>
<dbReference type="PANTHER" id="PTHR43471:SF1">
    <property type="entry name" value="ABC TRANSPORTER PERMEASE PROTEIN NOSY-RELATED"/>
    <property type="match status" value="1"/>
</dbReference>
<organism evidence="2 3">
    <name type="scientific">Citreimonas salinaria</name>
    <dbReference type="NCBI Taxonomy" id="321339"/>
    <lineage>
        <taxon>Bacteria</taxon>
        <taxon>Pseudomonadati</taxon>
        <taxon>Pseudomonadota</taxon>
        <taxon>Alphaproteobacteria</taxon>
        <taxon>Rhodobacterales</taxon>
        <taxon>Roseobacteraceae</taxon>
        <taxon>Citreimonas</taxon>
    </lineage>
</organism>
<gene>
    <name evidence="2" type="ORF">SAMN05444340_12341</name>
</gene>
<dbReference type="GO" id="GO:0005886">
    <property type="term" value="C:plasma membrane"/>
    <property type="evidence" value="ECO:0007669"/>
    <property type="project" value="UniProtKB-SubCell"/>
</dbReference>
<dbReference type="PANTHER" id="PTHR43471">
    <property type="entry name" value="ABC TRANSPORTER PERMEASE"/>
    <property type="match status" value="1"/>
</dbReference>
<dbReference type="Pfam" id="PF12679">
    <property type="entry name" value="ABC2_membrane_2"/>
    <property type="match status" value="1"/>
</dbReference>
<keyword evidence="1" id="KW-0472">Membrane</keyword>
<dbReference type="AlphaFoldDB" id="A0A1H3NFK5"/>
<sequence length="223" mass="22986">MMIVSLSSLTIFLIPLIALLLSHDAVVGEAERGTLLLLLSYPVARWQIILGKFLGHLVILAIATTIGYGAAGLALGLLAGGLGEGWVAFARMIGNSIALGAAFLAIGYAVSALARERGVAAGIAVGLWLLFALVYDMILLGALVVDQGSIITPTVLNVLLLLNPADVYRLLNLAGSADASMFAGMSGLAADASLGAPVLLLALGCWIVVPLALASVLFKRRQL</sequence>
<feature type="transmembrane region" description="Helical" evidence="1">
    <location>
        <begin position="92"/>
        <end position="114"/>
    </location>
</feature>
<dbReference type="GO" id="GO:0140359">
    <property type="term" value="F:ABC-type transporter activity"/>
    <property type="evidence" value="ECO:0007669"/>
    <property type="project" value="InterPro"/>
</dbReference>
<evidence type="ECO:0000256" key="1">
    <source>
        <dbReference type="SAM" id="Phobius"/>
    </source>
</evidence>
<dbReference type="Proteomes" id="UP000199286">
    <property type="component" value="Unassembled WGS sequence"/>
</dbReference>
<accession>A0A1H3NFK5</accession>
<keyword evidence="1" id="KW-0812">Transmembrane</keyword>
<feature type="transmembrane region" description="Helical" evidence="1">
    <location>
        <begin position="120"/>
        <end position="143"/>
    </location>
</feature>
<evidence type="ECO:0000313" key="2">
    <source>
        <dbReference type="EMBL" id="SDY87513.1"/>
    </source>
</evidence>
<dbReference type="EMBL" id="FNPF01000023">
    <property type="protein sequence ID" value="SDY87513.1"/>
    <property type="molecule type" value="Genomic_DNA"/>
</dbReference>
<name>A0A1H3NFK5_9RHOB</name>
<feature type="transmembrane region" description="Helical" evidence="1">
    <location>
        <begin position="194"/>
        <end position="218"/>
    </location>
</feature>
<evidence type="ECO:0000313" key="3">
    <source>
        <dbReference type="Proteomes" id="UP000199286"/>
    </source>
</evidence>
<protein>
    <submittedName>
        <fullName evidence="2">Cu-processing system permease protein</fullName>
    </submittedName>
</protein>
<keyword evidence="3" id="KW-1185">Reference proteome</keyword>
<keyword evidence="1" id="KW-1133">Transmembrane helix</keyword>
<reference evidence="2 3" key="1">
    <citation type="submission" date="2016-10" db="EMBL/GenBank/DDBJ databases">
        <authorList>
            <person name="de Groot N.N."/>
        </authorList>
    </citation>
    <scope>NUCLEOTIDE SEQUENCE [LARGE SCALE GENOMIC DNA]</scope>
    <source>
        <strain evidence="2 3">DSM 26880</strain>
    </source>
</reference>